<dbReference type="GO" id="GO:0008270">
    <property type="term" value="F:zinc ion binding"/>
    <property type="evidence" value="ECO:0007669"/>
    <property type="project" value="InterPro"/>
</dbReference>
<dbReference type="PANTHER" id="PTHR42683">
    <property type="entry name" value="ALDEHYDE REDUCTASE"/>
    <property type="match status" value="1"/>
</dbReference>
<keyword evidence="3 6" id="KW-0479">Metal-binding</keyword>
<evidence type="ECO:0000313" key="9">
    <source>
        <dbReference type="Proteomes" id="UP000236291"/>
    </source>
</evidence>
<dbReference type="Pfam" id="PF00107">
    <property type="entry name" value="ADH_zinc_N"/>
    <property type="match status" value="1"/>
</dbReference>
<gene>
    <name evidence="8" type="ORF">L195_g000048</name>
</gene>
<protein>
    <submittedName>
        <fullName evidence="8">Putative mannitol dehydrogenase-like protein</fullName>
    </submittedName>
</protein>
<evidence type="ECO:0000256" key="6">
    <source>
        <dbReference type="RuleBase" id="RU361277"/>
    </source>
</evidence>
<sequence length="364" mass="39144">MANTLSNEKEVPAFGWAARDSSGILSPFHFSRRANGDLDITIKILYCGICHGDVHFAKNELGRHINYPMVPGHEIVGEVIKIGSNVKKFKIGDIAGVGPICGSCGKCSHCSKSWENSCPKTILTYNGHDYDGSITYGGYSNKIVVNENYAIIMPKGLPLEGAAPLLCAGLTVYSPMIHHGLCQSGQHLGIVGLGGLGHVAVKFAKAFNMKVTVISTSPGKKEEALERLGADSFLLINDQQQLKEAKDTMDGIIDTASGPHSLHPLIDMLKTCGKLILVGASITPPVLPYMPLMLGRKIIAGSAAGGMKESQDMINFAAKHNITADIEVIPMDYVNTAFERLAKNDVKYRFVIDVANTLNVSHID</sequence>
<dbReference type="SUPFAM" id="SSF50129">
    <property type="entry name" value="GroES-like"/>
    <property type="match status" value="1"/>
</dbReference>
<accession>A0A2K3NKS6</accession>
<dbReference type="InterPro" id="IPR020843">
    <property type="entry name" value="ER"/>
</dbReference>
<dbReference type="FunFam" id="3.40.50.720:FF:000022">
    <property type="entry name" value="Cinnamyl alcohol dehydrogenase"/>
    <property type="match status" value="1"/>
</dbReference>
<evidence type="ECO:0000256" key="3">
    <source>
        <dbReference type="ARBA" id="ARBA00022723"/>
    </source>
</evidence>
<dbReference type="Pfam" id="PF08240">
    <property type="entry name" value="ADH_N"/>
    <property type="match status" value="1"/>
</dbReference>
<evidence type="ECO:0000256" key="4">
    <source>
        <dbReference type="ARBA" id="ARBA00022833"/>
    </source>
</evidence>
<name>A0A2K3NKS6_TRIPR</name>
<proteinExistence type="inferred from homology"/>
<evidence type="ECO:0000256" key="2">
    <source>
        <dbReference type="ARBA" id="ARBA00008072"/>
    </source>
</evidence>
<dbReference type="FunFam" id="3.90.180.10:FF:000100">
    <property type="entry name" value="Putative cinnamyl alcohol dehydrogenase 6"/>
    <property type="match status" value="1"/>
</dbReference>
<dbReference type="Proteomes" id="UP000236291">
    <property type="component" value="Unassembled WGS sequence"/>
</dbReference>
<comment type="similarity">
    <text evidence="2 6">Belongs to the zinc-containing alcohol dehydrogenase family.</text>
</comment>
<dbReference type="SUPFAM" id="SSF51735">
    <property type="entry name" value="NAD(P)-binding Rossmann-fold domains"/>
    <property type="match status" value="1"/>
</dbReference>
<dbReference type="AlphaFoldDB" id="A0A2K3NKS6"/>
<dbReference type="InterPro" id="IPR047109">
    <property type="entry name" value="CAD-like"/>
</dbReference>
<dbReference type="PROSITE" id="PS00059">
    <property type="entry name" value="ADH_ZINC"/>
    <property type="match status" value="1"/>
</dbReference>
<dbReference type="InterPro" id="IPR002328">
    <property type="entry name" value="ADH_Zn_CS"/>
</dbReference>
<dbReference type="Gene3D" id="3.90.180.10">
    <property type="entry name" value="Medium-chain alcohol dehydrogenases, catalytic domain"/>
    <property type="match status" value="1"/>
</dbReference>
<reference evidence="8 9" key="2">
    <citation type="journal article" date="2017" name="Front. Plant Sci.">
        <title>Gene Classification and Mining of Molecular Markers Useful in Red Clover (Trifolium pratense) Breeding.</title>
        <authorList>
            <person name="Istvanek J."/>
            <person name="Dluhosova J."/>
            <person name="Dluhos P."/>
            <person name="Patkova L."/>
            <person name="Nedelnik J."/>
            <person name="Repkova J."/>
        </authorList>
    </citation>
    <scope>NUCLEOTIDE SEQUENCE [LARGE SCALE GENOMIC DNA]</scope>
    <source>
        <strain evidence="9">cv. Tatra</strain>
        <tissue evidence="8">Young leaves</tissue>
    </source>
</reference>
<dbReference type="InterPro" id="IPR013149">
    <property type="entry name" value="ADH-like_C"/>
</dbReference>
<dbReference type="SMART" id="SM00829">
    <property type="entry name" value="PKS_ER"/>
    <property type="match status" value="1"/>
</dbReference>
<organism evidence="8 9">
    <name type="scientific">Trifolium pratense</name>
    <name type="common">Red clover</name>
    <dbReference type="NCBI Taxonomy" id="57577"/>
    <lineage>
        <taxon>Eukaryota</taxon>
        <taxon>Viridiplantae</taxon>
        <taxon>Streptophyta</taxon>
        <taxon>Embryophyta</taxon>
        <taxon>Tracheophyta</taxon>
        <taxon>Spermatophyta</taxon>
        <taxon>Magnoliopsida</taxon>
        <taxon>eudicotyledons</taxon>
        <taxon>Gunneridae</taxon>
        <taxon>Pentapetalae</taxon>
        <taxon>rosids</taxon>
        <taxon>fabids</taxon>
        <taxon>Fabales</taxon>
        <taxon>Fabaceae</taxon>
        <taxon>Papilionoideae</taxon>
        <taxon>50 kb inversion clade</taxon>
        <taxon>NPAAA clade</taxon>
        <taxon>Hologalegina</taxon>
        <taxon>IRL clade</taxon>
        <taxon>Trifolieae</taxon>
        <taxon>Trifolium</taxon>
    </lineage>
</organism>
<comment type="cofactor">
    <cofactor evidence="1 6">
        <name>Zn(2+)</name>
        <dbReference type="ChEBI" id="CHEBI:29105"/>
    </cofactor>
</comment>
<keyword evidence="5" id="KW-0560">Oxidoreductase</keyword>
<dbReference type="InterPro" id="IPR013154">
    <property type="entry name" value="ADH-like_N"/>
</dbReference>
<comment type="caution">
    <text evidence="8">The sequence shown here is derived from an EMBL/GenBank/DDBJ whole genome shotgun (WGS) entry which is preliminary data.</text>
</comment>
<feature type="domain" description="Enoyl reductase (ER)" evidence="7">
    <location>
        <begin position="23"/>
        <end position="352"/>
    </location>
</feature>
<dbReference type="EMBL" id="ASHM01000014">
    <property type="protein sequence ID" value="PNY03641.1"/>
    <property type="molecule type" value="Genomic_DNA"/>
</dbReference>
<keyword evidence="4 6" id="KW-0862">Zinc</keyword>
<dbReference type="STRING" id="57577.A0A2K3NKS6"/>
<dbReference type="InterPro" id="IPR036291">
    <property type="entry name" value="NAD(P)-bd_dom_sf"/>
</dbReference>
<dbReference type="GO" id="GO:0009809">
    <property type="term" value="P:lignin biosynthetic process"/>
    <property type="evidence" value="ECO:0007669"/>
    <property type="project" value="UniProtKB-ARBA"/>
</dbReference>
<dbReference type="CDD" id="cd05283">
    <property type="entry name" value="CAD1"/>
    <property type="match status" value="1"/>
</dbReference>
<evidence type="ECO:0000256" key="5">
    <source>
        <dbReference type="ARBA" id="ARBA00023002"/>
    </source>
</evidence>
<evidence type="ECO:0000256" key="1">
    <source>
        <dbReference type="ARBA" id="ARBA00001947"/>
    </source>
</evidence>
<reference evidence="8 9" key="1">
    <citation type="journal article" date="2014" name="Am. J. Bot.">
        <title>Genome assembly and annotation for red clover (Trifolium pratense; Fabaceae).</title>
        <authorList>
            <person name="Istvanek J."/>
            <person name="Jaros M."/>
            <person name="Krenek A."/>
            <person name="Repkova J."/>
        </authorList>
    </citation>
    <scope>NUCLEOTIDE SEQUENCE [LARGE SCALE GENOMIC DNA]</scope>
    <source>
        <strain evidence="9">cv. Tatra</strain>
        <tissue evidence="8">Young leaves</tissue>
    </source>
</reference>
<dbReference type="GO" id="GO:0016616">
    <property type="term" value="F:oxidoreductase activity, acting on the CH-OH group of donors, NAD or NADP as acceptor"/>
    <property type="evidence" value="ECO:0007669"/>
    <property type="project" value="InterPro"/>
</dbReference>
<dbReference type="InterPro" id="IPR011032">
    <property type="entry name" value="GroES-like_sf"/>
</dbReference>
<dbReference type="Gene3D" id="3.40.50.720">
    <property type="entry name" value="NAD(P)-binding Rossmann-like Domain"/>
    <property type="match status" value="1"/>
</dbReference>
<evidence type="ECO:0000313" key="8">
    <source>
        <dbReference type="EMBL" id="PNY03641.1"/>
    </source>
</evidence>
<evidence type="ECO:0000259" key="7">
    <source>
        <dbReference type="SMART" id="SM00829"/>
    </source>
</evidence>